<proteinExistence type="predicted"/>
<dbReference type="Gene3D" id="3.40.50.2000">
    <property type="entry name" value="Glycogen Phosphorylase B"/>
    <property type="match status" value="1"/>
</dbReference>
<evidence type="ECO:0000256" key="1">
    <source>
        <dbReference type="ARBA" id="ARBA00022679"/>
    </source>
</evidence>
<protein>
    <submittedName>
        <fullName evidence="3">Glycosyl transferase family 1</fullName>
    </submittedName>
</protein>
<evidence type="ECO:0000313" key="3">
    <source>
        <dbReference type="EMBL" id="OYV80782.1"/>
    </source>
</evidence>
<name>A0A257T5U6_9PROT</name>
<evidence type="ECO:0000259" key="2">
    <source>
        <dbReference type="Pfam" id="PF00534"/>
    </source>
</evidence>
<dbReference type="AlphaFoldDB" id="A0A257T5U6"/>
<feature type="domain" description="Glycosyl transferase family 1" evidence="2">
    <location>
        <begin position="9"/>
        <end position="104"/>
    </location>
</feature>
<dbReference type="Proteomes" id="UP000216779">
    <property type="component" value="Unassembled WGS sequence"/>
</dbReference>
<keyword evidence="1 3" id="KW-0808">Transferase</keyword>
<dbReference type="SUPFAM" id="SSF53756">
    <property type="entry name" value="UDP-Glycosyltransferase/glycogen phosphorylase"/>
    <property type="match status" value="1"/>
</dbReference>
<sequence>LPWIEQGSLFLLHGVPADALRLLYRQAVVTVCPSVGEGFDFSGAEAMRCGGVVAASDIPVHREVYGDAARYFDPYDTASVVEVLRQIIYSPDAESLQARLRAEGAEQSARYLPERILPQWEAFLHSLNG</sequence>
<evidence type="ECO:0000313" key="4">
    <source>
        <dbReference type="Proteomes" id="UP000216779"/>
    </source>
</evidence>
<dbReference type="PANTHER" id="PTHR46401:SF2">
    <property type="entry name" value="GLYCOSYLTRANSFERASE WBBK-RELATED"/>
    <property type="match status" value="1"/>
</dbReference>
<dbReference type="InterPro" id="IPR001296">
    <property type="entry name" value="Glyco_trans_1"/>
</dbReference>
<reference evidence="3 4" key="1">
    <citation type="submission" date="2017-03" db="EMBL/GenBank/DDBJ databases">
        <title>Lifting the veil on microbial sulfur biogeochemistry in mining wastewaters.</title>
        <authorList>
            <person name="Kantor R.S."/>
            <person name="Colenbrander Nelson T."/>
            <person name="Marshall S."/>
            <person name="Bennett D."/>
            <person name="Apte S."/>
            <person name="Camacho D."/>
            <person name="Thomas B.C."/>
            <person name="Warren L.A."/>
            <person name="Banfield J.F."/>
        </authorList>
    </citation>
    <scope>NUCLEOTIDE SEQUENCE [LARGE SCALE GENOMIC DNA]</scope>
    <source>
        <strain evidence="3">21-59-9</strain>
    </source>
</reference>
<dbReference type="EMBL" id="NCBC01000253">
    <property type="protein sequence ID" value="OYV80782.1"/>
    <property type="molecule type" value="Genomic_DNA"/>
</dbReference>
<comment type="caution">
    <text evidence="3">The sequence shown here is derived from an EMBL/GenBank/DDBJ whole genome shotgun (WGS) entry which is preliminary data.</text>
</comment>
<dbReference type="Pfam" id="PF00534">
    <property type="entry name" value="Glycos_transf_1"/>
    <property type="match status" value="1"/>
</dbReference>
<feature type="non-terminal residue" evidence="3">
    <location>
        <position position="1"/>
    </location>
</feature>
<organism evidence="3 4">
    <name type="scientific">Acidithiobacillus ferrivorans</name>
    <dbReference type="NCBI Taxonomy" id="160808"/>
    <lineage>
        <taxon>Bacteria</taxon>
        <taxon>Pseudomonadati</taxon>
        <taxon>Pseudomonadota</taxon>
        <taxon>Acidithiobacillia</taxon>
        <taxon>Acidithiobacillales</taxon>
        <taxon>Acidithiobacillaceae</taxon>
        <taxon>Acidithiobacillus</taxon>
    </lineage>
</organism>
<accession>A0A257T5U6</accession>
<gene>
    <name evidence="3" type="ORF">B7Z70_07750</name>
</gene>
<dbReference type="PANTHER" id="PTHR46401">
    <property type="entry name" value="GLYCOSYLTRANSFERASE WBBK-RELATED"/>
    <property type="match status" value="1"/>
</dbReference>
<dbReference type="GO" id="GO:0016757">
    <property type="term" value="F:glycosyltransferase activity"/>
    <property type="evidence" value="ECO:0007669"/>
    <property type="project" value="InterPro"/>
</dbReference>